<dbReference type="EMBL" id="JADJNC010000022">
    <property type="protein sequence ID" value="MBK7424018.1"/>
    <property type="molecule type" value="Genomic_DNA"/>
</dbReference>
<proteinExistence type="inferred from homology"/>
<accession>A0A9D7FDR9</accession>
<dbReference type="Gene3D" id="3.40.190.10">
    <property type="entry name" value="Periplasmic binding protein-like II"/>
    <property type="match status" value="2"/>
</dbReference>
<sequence>MLAHNLDSVGEERVQAVVDRFNKDNGNSIKLVRQAEGEKPAGLNLIRRYDLAEVLSQPKSYIPLYGMMAKAGYPLKVGDLSNDLKAGVVDAKGRLVALPLIYSTPVLFFNKIALRKAKLDPELPPKTWFEMQGMLDKIQEAGYACPYTSSWPVWVHIDNISSLSGVPTMSKNGELTFNGLPQVKHVAMMATWIKSGYYRNFGRRDEASAKFKSGECAMITTDSREVDNFRDVIGVELGVAPLPFHDDIFGGRQHTMADGASLWAGAGYSKAQYKQAARFIAYLLTPEMQIELVRAYGQLPLTPASRAAARGKLLKDDDQTLQVAYASIDGKGAQPSVRVANIDPIRIIVNEELEAVWANQKPAKEGLDMAVERGNAVLKARPGLKKAQPF</sequence>
<dbReference type="PANTHER" id="PTHR43649:SF31">
    <property type="entry name" value="SN-GLYCEROL-3-PHOSPHATE-BINDING PERIPLASMIC PROTEIN UGPB"/>
    <property type="match status" value="1"/>
</dbReference>
<evidence type="ECO:0000256" key="3">
    <source>
        <dbReference type="ARBA" id="ARBA00011557"/>
    </source>
</evidence>
<evidence type="ECO:0000256" key="4">
    <source>
        <dbReference type="ARBA" id="ARBA00017470"/>
    </source>
</evidence>
<comment type="caution">
    <text evidence="7">The sequence shown here is derived from an EMBL/GenBank/DDBJ whole genome shotgun (WGS) entry which is preliminary data.</text>
</comment>
<reference evidence="7" key="1">
    <citation type="submission" date="2020-10" db="EMBL/GenBank/DDBJ databases">
        <title>Connecting structure to function with the recovery of over 1000 high-quality activated sludge metagenome-assembled genomes encoding full-length rRNA genes using long-read sequencing.</title>
        <authorList>
            <person name="Singleton C.M."/>
            <person name="Petriglieri F."/>
            <person name="Kristensen J.M."/>
            <person name="Kirkegaard R.H."/>
            <person name="Michaelsen T.Y."/>
            <person name="Andersen M.H."/>
            <person name="Karst S.M."/>
            <person name="Dueholm M.S."/>
            <person name="Nielsen P.H."/>
            <person name="Albertsen M."/>
        </authorList>
    </citation>
    <scope>NUCLEOTIDE SEQUENCE</scope>
    <source>
        <strain evidence="7">EsbW_18-Q3-R4-48_MAXAC.044</strain>
    </source>
</reference>
<dbReference type="InterPro" id="IPR050490">
    <property type="entry name" value="Bact_solute-bd_prot1"/>
</dbReference>
<keyword evidence="5" id="KW-0813">Transport</keyword>
<organism evidence="7 8">
    <name type="scientific">Candidatus Propionivibrio dominans</name>
    <dbReference type="NCBI Taxonomy" id="2954373"/>
    <lineage>
        <taxon>Bacteria</taxon>
        <taxon>Pseudomonadati</taxon>
        <taxon>Pseudomonadota</taxon>
        <taxon>Betaproteobacteria</taxon>
        <taxon>Rhodocyclales</taxon>
        <taxon>Rhodocyclaceae</taxon>
        <taxon>Propionivibrio</taxon>
    </lineage>
</organism>
<protein>
    <recommendedName>
        <fullName evidence="4">sn-glycerol-3-phosphate-binding periplasmic protein UgpB</fullName>
    </recommendedName>
</protein>
<evidence type="ECO:0000313" key="7">
    <source>
        <dbReference type="EMBL" id="MBK7424018.1"/>
    </source>
</evidence>
<gene>
    <name evidence="7" type="ORF">IPJ48_13510</name>
</gene>
<evidence type="ECO:0000256" key="2">
    <source>
        <dbReference type="ARBA" id="ARBA00008520"/>
    </source>
</evidence>
<name>A0A9D7FDR9_9RHOO</name>
<dbReference type="PANTHER" id="PTHR43649">
    <property type="entry name" value="ARABINOSE-BINDING PROTEIN-RELATED"/>
    <property type="match status" value="1"/>
</dbReference>
<comment type="subunit">
    <text evidence="3">The complex is composed of two ATP-binding proteins (UgpC), two transmembrane proteins (UgpA and UgpE) and a solute-binding protein (UgpB).</text>
</comment>
<comment type="subcellular location">
    <subcellularLocation>
        <location evidence="1">Periplasm</location>
    </subcellularLocation>
</comment>
<dbReference type="Pfam" id="PF13416">
    <property type="entry name" value="SBP_bac_8"/>
    <property type="match status" value="1"/>
</dbReference>
<evidence type="ECO:0000313" key="8">
    <source>
        <dbReference type="Proteomes" id="UP000886602"/>
    </source>
</evidence>
<dbReference type="GO" id="GO:0042597">
    <property type="term" value="C:periplasmic space"/>
    <property type="evidence" value="ECO:0007669"/>
    <property type="project" value="UniProtKB-SubCell"/>
</dbReference>
<dbReference type="Proteomes" id="UP000886602">
    <property type="component" value="Unassembled WGS sequence"/>
</dbReference>
<dbReference type="AlphaFoldDB" id="A0A9D7FDR9"/>
<dbReference type="InterPro" id="IPR006059">
    <property type="entry name" value="SBP"/>
</dbReference>
<evidence type="ECO:0000256" key="1">
    <source>
        <dbReference type="ARBA" id="ARBA00004418"/>
    </source>
</evidence>
<evidence type="ECO:0000256" key="6">
    <source>
        <dbReference type="ARBA" id="ARBA00022729"/>
    </source>
</evidence>
<evidence type="ECO:0000256" key="5">
    <source>
        <dbReference type="ARBA" id="ARBA00022448"/>
    </source>
</evidence>
<dbReference type="SUPFAM" id="SSF53850">
    <property type="entry name" value="Periplasmic binding protein-like II"/>
    <property type="match status" value="1"/>
</dbReference>
<keyword evidence="6" id="KW-0732">Signal</keyword>
<comment type="similarity">
    <text evidence="2">Belongs to the bacterial solute-binding protein 1 family.</text>
</comment>